<feature type="transmembrane region" description="Helical" evidence="1">
    <location>
        <begin position="193"/>
        <end position="209"/>
    </location>
</feature>
<keyword evidence="3" id="KW-1185">Reference proteome</keyword>
<dbReference type="OrthoDB" id="326906at2759"/>
<feature type="transmembrane region" description="Helical" evidence="1">
    <location>
        <begin position="129"/>
        <end position="152"/>
    </location>
</feature>
<keyword evidence="1" id="KW-1133">Transmembrane helix</keyword>
<sequence length="355" mass="41342">MENKYYGVLNSVIVIVLILLFNIFCFIYMIKIKNSVGREPLFDRSEHLLVFGTVANFIQSILNILYGVWVFFLDGKDVKIDIAFYITATFTTRVYASSMGLRIFKMQRLSLLRSGCGINTQKFLFSSSFNIAIISSYSFIITILYLIIYYFWDRIIASVYMIQFLYSLESIIFLIFSYISLPIAKHPSIPTEYIFYSFIWVTGVVNNNVDRKFYIIPIRNSLLLLISVISLHAHATNIRPPFPVDLMLKNIYEIEEVYDDFKEFLEKNGSELEKEAGELYKNLKLAEHTGSQDVVIKAVQRTMCSLVINKDNSICDMDIYDALGYLEGILYNVYDEYMGSNELKELRREYFINFC</sequence>
<feature type="transmembrane region" description="Helical" evidence="1">
    <location>
        <begin position="158"/>
        <end position="181"/>
    </location>
</feature>
<evidence type="ECO:0000313" key="2">
    <source>
        <dbReference type="EMBL" id="OMJ82993.1"/>
    </source>
</evidence>
<evidence type="ECO:0000313" key="3">
    <source>
        <dbReference type="Proteomes" id="UP000187209"/>
    </source>
</evidence>
<accession>A0A1R2C1R0</accession>
<keyword evidence="1" id="KW-0472">Membrane</keyword>
<comment type="caution">
    <text evidence="2">The sequence shown here is derived from an EMBL/GenBank/DDBJ whole genome shotgun (WGS) entry which is preliminary data.</text>
</comment>
<feature type="transmembrane region" description="Helical" evidence="1">
    <location>
        <begin position="215"/>
        <end position="233"/>
    </location>
</feature>
<name>A0A1R2C1R0_9CILI</name>
<keyword evidence="1" id="KW-0812">Transmembrane</keyword>
<dbReference type="EMBL" id="MPUH01000320">
    <property type="protein sequence ID" value="OMJ82993.1"/>
    <property type="molecule type" value="Genomic_DNA"/>
</dbReference>
<feature type="transmembrane region" description="Helical" evidence="1">
    <location>
        <begin position="6"/>
        <end position="28"/>
    </location>
</feature>
<dbReference type="AlphaFoldDB" id="A0A1R2C1R0"/>
<organism evidence="2 3">
    <name type="scientific">Stentor coeruleus</name>
    <dbReference type="NCBI Taxonomy" id="5963"/>
    <lineage>
        <taxon>Eukaryota</taxon>
        <taxon>Sar</taxon>
        <taxon>Alveolata</taxon>
        <taxon>Ciliophora</taxon>
        <taxon>Postciliodesmatophora</taxon>
        <taxon>Heterotrichea</taxon>
        <taxon>Heterotrichida</taxon>
        <taxon>Stentoridae</taxon>
        <taxon>Stentor</taxon>
    </lineage>
</organism>
<feature type="transmembrane region" description="Helical" evidence="1">
    <location>
        <begin position="48"/>
        <end position="70"/>
    </location>
</feature>
<protein>
    <submittedName>
        <fullName evidence="2">Uncharacterized protein</fullName>
    </submittedName>
</protein>
<proteinExistence type="predicted"/>
<dbReference type="Proteomes" id="UP000187209">
    <property type="component" value="Unassembled WGS sequence"/>
</dbReference>
<reference evidence="2 3" key="1">
    <citation type="submission" date="2016-11" db="EMBL/GenBank/DDBJ databases">
        <title>The macronuclear genome of Stentor coeruleus: a giant cell with tiny introns.</title>
        <authorList>
            <person name="Slabodnick M."/>
            <person name="Ruby J.G."/>
            <person name="Reiff S.B."/>
            <person name="Swart E.C."/>
            <person name="Gosai S."/>
            <person name="Prabakaran S."/>
            <person name="Witkowska E."/>
            <person name="Larue G.E."/>
            <person name="Fisher S."/>
            <person name="Freeman R.M."/>
            <person name="Gunawardena J."/>
            <person name="Chu W."/>
            <person name="Stover N.A."/>
            <person name="Gregory B.D."/>
            <person name="Nowacki M."/>
            <person name="Derisi J."/>
            <person name="Roy S.W."/>
            <person name="Marshall W.F."/>
            <person name="Sood P."/>
        </authorList>
    </citation>
    <scope>NUCLEOTIDE SEQUENCE [LARGE SCALE GENOMIC DNA]</scope>
    <source>
        <strain evidence="2">WM001</strain>
    </source>
</reference>
<evidence type="ECO:0000256" key="1">
    <source>
        <dbReference type="SAM" id="Phobius"/>
    </source>
</evidence>
<gene>
    <name evidence="2" type="ORF">SteCoe_16207</name>
</gene>
<feature type="transmembrane region" description="Helical" evidence="1">
    <location>
        <begin position="82"/>
        <end position="104"/>
    </location>
</feature>